<organism evidence="2 3">
    <name type="scientific">Fragilariopsis cylindrus CCMP1102</name>
    <dbReference type="NCBI Taxonomy" id="635003"/>
    <lineage>
        <taxon>Eukaryota</taxon>
        <taxon>Sar</taxon>
        <taxon>Stramenopiles</taxon>
        <taxon>Ochrophyta</taxon>
        <taxon>Bacillariophyta</taxon>
        <taxon>Bacillariophyceae</taxon>
        <taxon>Bacillariophycidae</taxon>
        <taxon>Bacillariales</taxon>
        <taxon>Bacillariaceae</taxon>
        <taxon>Fragilariopsis</taxon>
    </lineage>
</organism>
<dbReference type="Gene3D" id="3.40.50.720">
    <property type="entry name" value="NAD(P)-binding Rossmann-like Domain"/>
    <property type="match status" value="1"/>
</dbReference>
<keyword evidence="3" id="KW-1185">Reference proteome</keyword>
<gene>
    <name evidence="2" type="ORF">FRACYDRAFT_263663</name>
</gene>
<dbReference type="SUPFAM" id="SSF51735">
    <property type="entry name" value="NAD(P)-binding Rossmann-fold domains"/>
    <property type="match status" value="1"/>
</dbReference>
<dbReference type="InterPro" id="IPR036291">
    <property type="entry name" value="NAD(P)-bd_dom_sf"/>
</dbReference>
<dbReference type="AlphaFoldDB" id="A0A1E7EY06"/>
<evidence type="ECO:0000313" key="2">
    <source>
        <dbReference type="EMBL" id="OEU10685.1"/>
    </source>
</evidence>
<dbReference type="InterPro" id="IPR016040">
    <property type="entry name" value="NAD(P)-bd_dom"/>
</dbReference>
<dbReference type="PANTHER" id="PTHR15020:SF11">
    <property type="entry name" value="OS06G0360300 PROTEIN"/>
    <property type="match status" value="1"/>
</dbReference>
<feature type="domain" description="NAD(P)-binding" evidence="1">
    <location>
        <begin position="154"/>
        <end position="363"/>
    </location>
</feature>
<name>A0A1E7EY06_9STRA</name>
<sequence>MSSISRNTRTTIAFTFVTTIQQQHRPTTSSSSIRKAAALEDEQQCSSSIEYDYSNEDHLDDQNNNNNNIEELLAHQPSIQLNYNPPPTSRRSALSSTFAGFAAVITSGVVTPHIKHVFAANANAATTSPTSTGTAASSSPTTVGTVDHPVVIIGGNGRTGMAVAEAIANPNYGNMNAVTLTRSGNDPFRIIKLSDQIKQNLIHYSEPFDVRSTQELVSKTIKELSPSVIVYAASASRQGGGSVDVDDIGVEKVATACAEVGAMFILISALAVDRPKSQSYQMTNTLGGKYDGIMDAKYNGEQKTKQILSKSKNSSYTIIRPGVLMQGKSPTGPNGLELNQGDTIGGGISRDELAGLVVGAIQNSSSSSNKNKKKGGTGTTVEAYRKVTATKLQPEFNIPSGNELRTSIDGSSSSSSFDLYQTLFANAKIDEQV</sequence>
<dbReference type="EMBL" id="KV784370">
    <property type="protein sequence ID" value="OEU10685.1"/>
    <property type="molecule type" value="Genomic_DNA"/>
</dbReference>
<protein>
    <recommendedName>
        <fullName evidence="1">NAD(P)-binding domain-containing protein</fullName>
    </recommendedName>
</protein>
<dbReference type="Pfam" id="PF13460">
    <property type="entry name" value="NAD_binding_10"/>
    <property type="match status" value="1"/>
</dbReference>
<dbReference type="PANTHER" id="PTHR15020">
    <property type="entry name" value="FLAVIN REDUCTASE-RELATED"/>
    <property type="match status" value="1"/>
</dbReference>
<evidence type="ECO:0000259" key="1">
    <source>
        <dbReference type="Pfam" id="PF13460"/>
    </source>
</evidence>
<proteinExistence type="predicted"/>
<evidence type="ECO:0000313" key="3">
    <source>
        <dbReference type="Proteomes" id="UP000095751"/>
    </source>
</evidence>
<accession>A0A1E7EY06</accession>
<dbReference type="InParanoid" id="A0A1E7EY06"/>
<dbReference type="OrthoDB" id="419598at2759"/>
<dbReference type="Proteomes" id="UP000095751">
    <property type="component" value="Unassembled WGS sequence"/>
</dbReference>
<dbReference type="KEGG" id="fcy:FRACYDRAFT_263663"/>
<reference evidence="2 3" key="1">
    <citation type="submission" date="2016-09" db="EMBL/GenBank/DDBJ databases">
        <title>Extensive genetic diversity and differential bi-allelic expression allows diatom success in the polar Southern Ocean.</title>
        <authorList>
            <consortium name="DOE Joint Genome Institute"/>
            <person name="Mock T."/>
            <person name="Otillar R.P."/>
            <person name="Strauss J."/>
            <person name="Dupont C."/>
            <person name="Frickenhaus S."/>
            <person name="Maumus F."/>
            <person name="Mcmullan M."/>
            <person name="Sanges R."/>
            <person name="Schmutz J."/>
            <person name="Toseland A."/>
            <person name="Valas R."/>
            <person name="Veluchamy A."/>
            <person name="Ward B.J."/>
            <person name="Allen A."/>
            <person name="Barry K."/>
            <person name="Falciatore A."/>
            <person name="Ferrante M."/>
            <person name="Fortunato A.E."/>
            <person name="Gloeckner G."/>
            <person name="Gruber A."/>
            <person name="Hipkin R."/>
            <person name="Janech M."/>
            <person name="Kroth P."/>
            <person name="Leese F."/>
            <person name="Lindquist E."/>
            <person name="Lyon B.R."/>
            <person name="Martin J."/>
            <person name="Mayer C."/>
            <person name="Parker M."/>
            <person name="Quesneville H."/>
            <person name="Raymond J."/>
            <person name="Uhlig C."/>
            <person name="Valentin K.U."/>
            <person name="Worden A.Z."/>
            <person name="Armbrust E.V."/>
            <person name="Bowler C."/>
            <person name="Green B."/>
            <person name="Moulton V."/>
            <person name="Van Oosterhout C."/>
            <person name="Grigoriev I."/>
        </authorList>
    </citation>
    <scope>NUCLEOTIDE SEQUENCE [LARGE SCALE GENOMIC DNA]</scope>
    <source>
        <strain evidence="2 3">CCMP1102</strain>
    </source>
</reference>